<comment type="caution">
    <text evidence="1">The sequence shown here is derived from an EMBL/GenBank/DDBJ whole genome shotgun (WGS) entry which is preliminary data.</text>
</comment>
<dbReference type="Proteomes" id="UP001327027">
    <property type="component" value="Unassembled WGS sequence"/>
</dbReference>
<accession>A0ABU6A011</accession>
<evidence type="ECO:0000313" key="2">
    <source>
        <dbReference type="Proteomes" id="UP001327027"/>
    </source>
</evidence>
<keyword evidence="2" id="KW-1185">Reference proteome</keyword>
<organism evidence="1 2">
    <name type="scientific">Aquimarina gracilis</name>
    <dbReference type="NCBI Taxonomy" id="874422"/>
    <lineage>
        <taxon>Bacteria</taxon>
        <taxon>Pseudomonadati</taxon>
        <taxon>Bacteroidota</taxon>
        <taxon>Flavobacteriia</taxon>
        <taxon>Flavobacteriales</taxon>
        <taxon>Flavobacteriaceae</taxon>
        <taxon>Aquimarina</taxon>
    </lineage>
</organism>
<protein>
    <recommendedName>
        <fullName evidence="3">YtxH-like protein</fullName>
    </recommendedName>
</protein>
<sequence>MRLSKNTKKAGLALMGSMLGFIVAKKYAPKETYPFILIGGFLGSVLGEELITEEQKQIGNSYEKF</sequence>
<evidence type="ECO:0000313" key="1">
    <source>
        <dbReference type="EMBL" id="MEB3347451.1"/>
    </source>
</evidence>
<reference evidence="1 2" key="1">
    <citation type="journal article" date="2013" name="Int. J. Syst. Evol. Microbiol.">
        <title>Aquimarina gracilis sp. nov., isolated from the gut microflora of a mussel, Mytilus coruscus, and emended description of Aquimarina spongiae.</title>
        <authorList>
            <person name="Park S.C."/>
            <person name="Choe H.N."/>
            <person name="Baik K.S."/>
            <person name="Seong C.N."/>
        </authorList>
    </citation>
    <scope>NUCLEOTIDE SEQUENCE [LARGE SCALE GENOMIC DNA]</scope>
    <source>
        <strain evidence="1 2">PSC32</strain>
    </source>
</reference>
<dbReference type="RefSeq" id="WP_324181477.1">
    <property type="nucleotide sequence ID" value="NZ_BAABAW010000014.1"/>
</dbReference>
<dbReference type="EMBL" id="JAYKLX010000009">
    <property type="protein sequence ID" value="MEB3347451.1"/>
    <property type="molecule type" value="Genomic_DNA"/>
</dbReference>
<proteinExistence type="predicted"/>
<gene>
    <name evidence="1" type="ORF">U6A24_18390</name>
</gene>
<evidence type="ECO:0008006" key="3">
    <source>
        <dbReference type="Google" id="ProtNLM"/>
    </source>
</evidence>
<name>A0ABU6A011_9FLAO</name>